<name>K3WI10_GLOUD</name>
<dbReference type="InterPro" id="IPR022684">
    <property type="entry name" value="Calpain_cysteine_protease"/>
</dbReference>
<dbReference type="GO" id="GO:0004198">
    <property type="term" value="F:calcium-dependent cysteine-type endopeptidase activity"/>
    <property type="evidence" value="ECO:0007669"/>
    <property type="project" value="InterPro"/>
</dbReference>
<feature type="compositionally biased region" description="Polar residues" evidence="8">
    <location>
        <begin position="443"/>
        <end position="474"/>
    </location>
</feature>
<keyword evidence="2" id="KW-0645">Protease</keyword>
<feature type="active site" evidence="6">
    <location>
        <position position="139"/>
    </location>
</feature>
<dbReference type="SMART" id="SM00720">
    <property type="entry name" value="calpain_III"/>
    <property type="match status" value="1"/>
</dbReference>
<dbReference type="eggNOG" id="KOG0045">
    <property type="taxonomic scope" value="Eukaryota"/>
</dbReference>
<reference evidence="12" key="2">
    <citation type="submission" date="2010-04" db="EMBL/GenBank/DDBJ databases">
        <authorList>
            <person name="Buell R."/>
            <person name="Hamilton J."/>
            <person name="Hostetler J."/>
        </authorList>
    </citation>
    <scope>NUCLEOTIDE SEQUENCE [LARGE SCALE GENOMIC DNA]</scope>
    <source>
        <strain evidence="12">DAOM:BR144</strain>
    </source>
</reference>
<keyword evidence="3" id="KW-0378">Hydrolase</keyword>
<dbReference type="InterPro" id="IPR018247">
    <property type="entry name" value="EF_Hand_1_Ca_BS"/>
</dbReference>
<dbReference type="EMBL" id="GL376631">
    <property type="status" value="NOT_ANNOTATED_CDS"/>
    <property type="molecule type" value="Genomic_DNA"/>
</dbReference>
<evidence type="ECO:0000259" key="10">
    <source>
        <dbReference type="PROSITE" id="PS50222"/>
    </source>
</evidence>
<dbReference type="SUPFAM" id="SSF47473">
    <property type="entry name" value="EF-hand"/>
    <property type="match status" value="1"/>
</dbReference>
<dbReference type="Pfam" id="PF00648">
    <property type="entry name" value="Peptidase_C2"/>
    <property type="match status" value="1"/>
</dbReference>
<dbReference type="PROSITE" id="PS00018">
    <property type="entry name" value="EF_HAND_1"/>
    <property type="match status" value="1"/>
</dbReference>
<protein>
    <submittedName>
        <fullName evidence="11">Uncharacterized protein</fullName>
    </submittedName>
</protein>
<keyword evidence="12" id="KW-1185">Reference proteome</keyword>
<dbReference type="Gene3D" id="3.90.70.10">
    <property type="entry name" value="Cysteine proteinases"/>
    <property type="match status" value="1"/>
</dbReference>
<keyword evidence="5" id="KW-0106">Calcium</keyword>
<evidence type="ECO:0000313" key="12">
    <source>
        <dbReference type="Proteomes" id="UP000019132"/>
    </source>
</evidence>
<dbReference type="PROSITE" id="PS50222">
    <property type="entry name" value="EF_HAND_2"/>
    <property type="match status" value="1"/>
</dbReference>
<dbReference type="VEuPathDB" id="FungiDB:PYU1_G004591"/>
<sequence length="942" mass="105887">MPNSLKLVSLLEKAYAKLHGSYEALIGGFIDVALNDLTGMCSEQIIMKEGYPGFGENPFTPAKADQQKGDAFWQKLLRYKESGTLMGCSIQPPPVGDKTVATESSAGNGLYFKHAYALVDAGRIKTARNEVVRLVKLRNPWGMGEWTGPWSDTSEERTENQDIIEQFFKILKRKVGGNANKRFFLSINGRGELKVDEIAQEEVVDVNTNDGTFFMSYDAWMQYFTHFFAGIGQYLHFPDEWHGKRVEGCWNETNCGGNTTRSTWVNNPHFDLLLEKRTRLFISLSQEDPRGKENLKIIPIGFHICSLTQSGDKSGKYEMKEPAGKLDPYYRLYKEKDRLDFKKGIRAETLPPAIIPGSVITGFDEDGTPQPAYTFKQAVSADVTMEPGRYCIVPSMYMRTDKDTRKANVGSFWISVYSNTPAFSLEGGEKIVEEEEGDGEFGNNNAPFTPGKNSSANSPGKKSGSAVVSDSASTMEKRRKFEDTKEEFLSQAKVKGVGFRQLKIEFAKSALLKKVDCRRKLASLGFKSDDLTDDKFNILFSGLDATNNGFIYTDAILHLFEREIEEDQMACEIPEIEDDDVPEKLHQDGILEIDLYSAKDLVIQSRHKSSAQQRLQRKVEFPIVCFSSSEVLLRKKIAAEICELNPALSFQLRPFLKRSGFLSASGMATVKRQSEVNRSSGSTSQYKQVPTPIEIFFKMLESMYVSKDRNGREYESYEEQMEFQVRSPVYNKHGDIYSSQGFGSKLEVPTTNNLLLHNSDRMKTLEENRRNRLLSLQKQKHLALGDKQKTSALPRLIGGRKSGSTYVSCIDCGTRVLVGGRKDAMVDTTGASVPTYLCGGSNCTNSFCKPCYTLLPENKKVCEDCFRHELVPIESFGEQLRVILIEKIGISEERRKVLEDIFQSFDTDSSGSLSAGEFSLAIAKLNIQPPLTEEQKQHLLRR</sequence>
<dbReference type="EnsemblProtists" id="PYU1_T004602">
    <property type="protein sequence ID" value="PYU1_T004602"/>
    <property type="gene ID" value="PYU1_G004591"/>
</dbReference>
<dbReference type="PRINTS" id="PR00704">
    <property type="entry name" value="CALPAIN"/>
</dbReference>
<feature type="domain" description="Calpain catalytic" evidence="9">
    <location>
        <begin position="8"/>
        <end position="225"/>
    </location>
</feature>
<dbReference type="SUPFAM" id="SSF54001">
    <property type="entry name" value="Cysteine proteinases"/>
    <property type="match status" value="1"/>
</dbReference>
<dbReference type="PROSITE" id="PS50203">
    <property type="entry name" value="CALPAIN_CAT"/>
    <property type="match status" value="1"/>
</dbReference>
<evidence type="ECO:0000313" key="11">
    <source>
        <dbReference type="EnsemblProtists" id="PYU1_T004602"/>
    </source>
</evidence>
<accession>K3WI10</accession>
<dbReference type="Proteomes" id="UP000019132">
    <property type="component" value="Unassembled WGS sequence"/>
</dbReference>
<dbReference type="SMART" id="SM00230">
    <property type="entry name" value="CysPc"/>
    <property type="match status" value="1"/>
</dbReference>
<evidence type="ECO:0000256" key="4">
    <source>
        <dbReference type="ARBA" id="ARBA00022807"/>
    </source>
</evidence>
<dbReference type="InterPro" id="IPR011992">
    <property type="entry name" value="EF-hand-dom_pair"/>
</dbReference>
<evidence type="ECO:0000256" key="6">
    <source>
        <dbReference type="PIRSR" id="PIRSR622684-1"/>
    </source>
</evidence>
<dbReference type="Pfam" id="PF01067">
    <property type="entry name" value="Calpain_III"/>
    <property type="match status" value="1"/>
</dbReference>
<feature type="active site" evidence="6">
    <location>
        <position position="114"/>
    </location>
</feature>
<evidence type="ECO:0000256" key="7">
    <source>
        <dbReference type="PROSITE-ProRule" id="PRU00239"/>
    </source>
</evidence>
<evidence type="ECO:0000256" key="8">
    <source>
        <dbReference type="SAM" id="MobiDB-lite"/>
    </source>
</evidence>
<organism evidence="11 12">
    <name type="scientific">Globisporangium ultimum (strain ATCC 200006 / CBS 805.95 / DAOM BR144)</name>
    <name type="common">Pythium ultimum</name>
    <dbReference type="NCBI Taxonomy" id="431595"/>
    <lineage>
        <taxon>Eukaryota</taxon>
        <taxon>Sar</taxon>
        <taxon>Stramenopiles</taxon>
        <taxon>Oomycota</taxon>
        <taxon>Peronosporomycetes</taxon>
        <taxon>Pythiales</taxon>
        <taxon>Pythiaceae</taxon>
        <taxon>Globisporangium</taxon>
    </lineage>
</organism>
<evidence type="ECO:0000256" key="5">
    <source>
        <dbReference type="ARBA" id="ARBA00022837"/>
    </source>
</evidence>
<evidence type="ECO:0000256" key="1">
    <source>
        <dbReference type="ARBA" id="ARBA00007623"/>
    </source>
</evidence>
<dbReference type="InParanoid" id="K3WI10"/>
<reference evidence="12" key="1">
    <citation type="journal article" date="2010" name="Genome Biol.">
        <title>Genome sequence of the necrotrophic plant pathogen Pythium ultimum reveals original pathogenicity mechanisms and effector repertoire.</title>
        <authorList>
            <person name="Levesque C.A."/>
            <person name="Brouwer H."/>
            <person name="Cano L."/>
            <person name="Hamilton J.P."/>
            <person name="Holt C."/>
            <person name="Huitema E."/>
            <person name="Raffaele S."/>
            <person name="Robideau G.P."/>
            <person name="Thines M."/>
            <person name="Win J."/>
            <person name="Zerillo M.M."/>
            <person name="Beakes G.W."/>
            <person name="Boore J.L."/>
            <person name="Busam D."/>
            <person name="Dumas B."/>
            <person name="Ferriera S."/>
            <person name="Fuerstenberg S.I."/>
            <person name="Gachon C.M."/>
            <person name="Gaulin E."/>
            <person name="Govers F."/>
            <person name="Grenville-Briggs L."/>
            <person name="Horner N."/>
            <person name="Hostetler J."/>
            <person name="Jiang R.H."/>
            <person name="Johnson J."/>
            <person name="Krajaejun T."/>
            <person name="Lin H."/>
            <person name="Meijer H.J."/>
            <person name="Moore B."/>
            <person name="Morris P."/>
            <person name="Phuntmart V."/>
            <person name="Puiu D."/>
            <person name="Shetty J."/>
            <person name="Stajich J.E."/>
            <person name="Tripathy S."/>
            <person name="Wawra S."/>
            <person name="van West P."/>
            <person name="Whitty B.R."/>
            <person name="Coutinho P.M."/>
            <person name="Henrissat B."/>
            <person name="Martin F."/>
            <person name="Thomas P.D."/>
            <person name="Tyler B.M."/>
            <person name="De Vries R.P."/>
            <person name="Kamoun S."/>
            <person name="Yandell M."/>
            <person name="Tisserat N."/>
            <person name="Buell C.R."/>
        </authorList>
    </citation>
    <scope>NUCLEOTIDE SEQUENCE</scope>
    <source>
        <strain evidence="12">DAOM:BR144</strain>
    </source>
</reference>
<dbReference type="InterPro" id="IPR036213">
    <property type="entry name" value="Calpain_III_sf"/>
</dbReference>
<dbReference type="STRING" id="431595.K3WI10"/>
<dbReference type="InterPro" id="IPR022682">
    <property type="entry name" value="Calpain_domain_III"/>
</dbReference>
<dbReference type="Gene3D" id="1.10.238.10">
    <property type="entry name" value="EF-hand"/>
    <property type="match status" value="1"/>
</dbReference>
<dbReference type="OMA" id="FFMSYDA"/>
<dbReference type="AlphaFoldDB" id="K3WI10"/>
<feature type="region of interest" description="Disordered" evidence="8">
    <location>
        <begin position="435"/>
        <end position="479"/>
    </location>
</feature>
<feature type="domain" description="EF-hand" evidence="10">
    <location>
        <begin position="893"/>
        <end position="928"/>
    </location>
</feature>
<keyword evidence="4" id="KW-0788">Thiol protease</keyword>
<dbReference type="GO" id="GO:0006508">
    <property type="term" value="P:proteolysis"/>
    <property type="evidence" value="ECO:0007669"/>
    <property type="project" value="UniProtKB-KW"/>
</dbReference>
<comment type="similarity">
    <text evidence="1">Belongs to the peptidase C2 family.</text>
</comment>
<dbReference type="InterPro" id="IPR001300">
    <property type="entry name" value="Peptidase_C2_calpain_cat"/>
</dbReference>
<dbReference type="InterPro" id="IPR038765">
    <property type="entry name" value="Papain-like_cys_pep_sf"/>
</dbReference>
<dbReference type="PANTHER" id="PTHR10183:SF379">
    <property type="entry name" value="CALPAIN-5"/>
    <property type="match status" value="1"/>
</dbReference>
<dbReference type="HOGENOM" id="CLU_311808_0_0_1"/>
<proteinExistence type="inferred from homology"/>
<evidence type="ECO:0000259" key="9">
    <source>
        <dbReference type="PROSITE" id="PS50203"/>
    </source>
</evidence>
<dbReference type="PANTHER" id="PTHR10183">
    <property type="entry name" value="CALPAIN"/>
    <property type="match status" value="1"/>
</dbReference>
<dbReference type="Gene3D" id="2.60.120.380">
    <property type="match status" value="1"/>
</dbReference>
<evidence type="ECO:0000256" key="3">
    <source>
        <dbReference type="ARBA" id="ARBA00022801"/>
    </source>
</evidence>
<reference evidence="11" key="3">
    <citation type="submission" date="2015-02" db="UniProtKB">
        <authorList>
            <consortium name="EnsemblProtists"/>
        </authorList>
    </citation>
    <scope>IDENTIFICATION</scope>
    <source>
        <strain evidence="11">DAOM BR144</strain>
    </source>
</reference>
<comment type="caution">
    <text evidence="7">Lacks conserved residue(s) required for the propagation of feature annotation.</text>
</comment>
<dbReference type="SUPFAM" id="SSF49758">
    <property type="entry name" value="Calpain large subunit, middle domain (domain III)"/>
    <property type="match status" value="1"/>
</dbReference>
<dbReference type="InterPro" id="IPR022683">
    <property type="entry name" value="Calpain_III"/>
</dbReference>
<evidence type="ECO:0000256" key="2">
    <source>
        <dbReference type="ARBA" id="ARBA00022670"/>
    </source>
</evidence>
<dbReference type="GO" id="GO:0005509">
    <property type="term" value="F:calcium ion binding"/>
    <property type="evidence" value="ECO:0007669"/>
    <property type="project" value="InterPro"/>
</dbReference>
<dbReference type="InterPro" id="IPR002048">
    <property type="entry name" value="EF_hand_dom"/>
</dbReference>